<name>A0ABP6JI55_9ACTN</name>
<keyword evidence="2" id="KW-1185">Reference proteome</keyword>
<evidence type="ECO:0000313" key="2">
    <source>
        <dbReference type="Proteomes" id="UP001500403"/>
    </source>
</evidence>
<dbReference type="Proteomes" id="UP001500403">
    <property type="component" value="Unassembled WGS sequence"/>
</dbReference>
<evidence type="ECO:0000313" key="1">
    <source>
        <dbReference type="EMBL" id="GAA2934109.1"/>
    </source>
</evidence>
<organism evidence="1 2">
    <name type="scientific">Streptomyces enissocaesilis</name>
    <dbReference type="NCBI Taxonomy" id="332589"/>
    <lineage>
        <taxon>Bacteria</taxon>
        <taxon>Bacillati</taxon>
        <taxon>Actinomycetota</taxon>
        <taxon>Actinomycetes</taxon>
        <taxon>Kitasatosporales</taxon>
        <taxon>Streptomycetaceae</taxon>
        <taxon>Streptomyces</taxon>
        <taxon>Streptomyces rochei group</taxon>
    </lineage>
</organism>
<reference evidence="2" key="1">
    <citation type="journal article" date="2019" name="Int. J. Syst. Evol. Microbiol.">
        <title>The Global Catalogue of Microorganisms (GCM) 10K type strain sequencing project: providing services to taxonomists for standard genome sequencing and annotation.</title>
        <authorList>
            <consortium name="The Broad Institute Genomics Platform"/>
            <consortium name="The Broad Institute Genome Sequencing Center for Infectious Disease"/>
            <person name="Wu L."/>
            <person name="Ma J."/>
        </authorList>
    </citation>
    <scope>NUCLEOTIDE SEQUENCE [LARGE SCALE GENOMIC DNA]</scope>
    <source>
        <strain evidence="2">JCM 9088</strain>
    </source>
</reference>
<protein>
    <submittedName>
        <fullName evidence="1">Uncharacterized protein</fullName>
    </submittedName>
</protein>
<proteinExistence type="predicted"/>
<comment type="caution">
    <text evidence="1">The sequence shown here is derived from an EMBL/GenBank/DDBJ whole genome shotgun (WGS) entry which is preliminary data.</text>
</comment>
<accession>A0ABP6JI55</accession>
<dbReference type="EMBL" id="BAAAUD010000018">
    <property type="protein sequence ID" value="GAA2934109.1"/>
    <property type="molecule type" value="Genomic_DNA"/>
</dbReference>
<sequence length="211" mass="22291">MYGRTTAPPLSRGRCEGAAYALDGRPELWAPLAGAVAGHDMSEDIAGAVQLAGPFVLAPGTGENGDPLLPRLLHPAIGDDIRARLQSVGAAQSRIAMALLEAVPEQDWGNADPYVRDHIAGHTLEAGLLPRLLTDPGLFVHADPVASRAAVEAVPLETLDAPARTYLRIAPLLTHTEVPAPLRAALLETAFVEDCLPEYAEAVHRLGFDLP</sequence>
<gene>
    <name evidence="1" type="ORF">GCM10010446_18680</name>
</gene>